<protein>
    <submittedName>
        <fullName evidence="1">Uncharacterized protein</fullName>
    </submittedName>
</protein>
<accession>A0AC60PK58</accession>
<name>A0AC60PK58_IXOPE</name>
<proteinExistence type="predicted"/>
<sequence length="355" mass="40373">MGCDGGTIPRRDELVRTKQKPEQKDKDAEAVAKWKHCAVTQEELRLPIVSCELGRLYNKESVIECLLNKDTSCETAQHIRSLKDIVELNLTENPGYRRRDADKGDEYVDLRASRFICPIVGLEMNGKHKFCYLRQCGCVLSDRALKEVKSEVCHKCAKPFRDDDIVVLNGTDDEVAVLTAQMEIRRARAKIDKKLKKRACEATDDVGKKAKTDAAEAAKKVSSKMANDSLAKEDHIGRLESRRREQYQRCKGRRRANATDDNRVTKAKRKRETRRRQHCTPAERFPGATARFWIEFVENPFVVTCAVCDRLWFAGDISTIGGVSDEKKRELGTCALRQCIEYSFGGLPSSRKWKG</sequence>
<comment type="caution">
    <text evidence="1">The sequence shown here is derived from an EMBL/GenBank/DDBJ whole genome shotgun (WGS) entry which is preliminary data.</text>
</comment>
<evidence type="ECO:0000313" key="2">
    <source>
        <dbReference type="Proteomes" id="UP000805193"/>
    </source>
</evidence>
<dbReference type="EMBL" id="JABSTQ010010413">
    <property type="protein sequence ID" value="KAG0421135.1"/>
    <property type="molecule type" value="Genomic_DNA"/>
</dbReference>
<keyword evidence="2" id="KW-1185">Reference proteome</keyword>
<gene>
    <name evidence="1" type="ORF">HPB47_002967</name>
</gene>
<organism evidence="1 2">
    <name type="scientific">Ixodes persulcatus</name>
    <name type="common">Taiga tick</name>
    <dbReference type="NCBI Taxonomy" id="34615"/>
    <lineage>
        <taxon>Eukaryota</taxon>
        <taxon>Metazoa</taxon>
        <taxon>Ecdysozoa</taxon>
        <taxon>Arthropoda</taxon>
        <taxon>Chelicerata</taxon>
        <taxon>Arachnida</taxon>
        <taxon>Acari</taxon>
        <taxon>Parasitiformes</taxon>
        <taxon>Ixodida</taxon>
        <taxon>Ixodoidea</taxon>
        <taxon>Ixodidae</taxon>
        <taxon>Ixodinae</taxon>
        <taxon>Ixodes</taxon>
    </lineage>
</organism>
<reference evidence="1 2" key="1">
    <citation type="journal article" date="2020" name="Cell">
        <title>Large-Scale Comparative Analyses of Tick Genomes Elucidate Their Genetic Diversity and Vector Capacities.</title>
        <authorList>
            <consortium name="Tick Genome and Microbiome Consortium (TIGMIC)"/>
            <person name="Jia N."/>
            <person name="Wang J."/>
            <person name="Shi W."/>
            <person name="Du L."/>
            <person name="Sun Y."/>
            <person name="Zhan W."/>
            <person name="Jiang J.F."/>
            <person name="Wang Q."/>
            <person name="Zhang B."/>
            <person name="Ji P."/>
            <person name="Bell-Sakyi L."/>
            <person name="Cui X.M."/>
            <person name="Yuan T.T."/>
            <person name="Jiang B.G."/>
            <person name="Yang W.F."/>
            <person name="Lam T.T."/>
            <person name="Chang Q.C."/>
            <person name="Ding S.J."/>
            <person name="Wang X.J."/>
            <person name="Zhu J.G."/>
            <person name="Ruan X.D."/>
            <person name="Zhao L."/>
            <person name="Wei J.T."/>
            <person name="Ye R.Z."/>
            <person name="Que T.C."/>
            <person name="Du C.H."/>
            <person name="Zhou Y.H."/>
            <person name="Cheng J.X."/>
            <person name="Dai P.F."/>
            <person name="Guo W.B."/>
            <person name="Han X.H."/>
            <person name="Huang E.J."/>
            <person name="Li L.F."/>
            <person name="Wei W."/>
            <person name="Gao Y.C."/>
            <person name="Liu J.Z."/>
            <person name="Shao H.Z."/>
            <person name="Wang X."/>
            <person name="Wang C.C."/>
            <person name="Yang T.C."/>
            <person name="Huo Q.B."/>
            <person name="Li W."/>
            <person name="Chen H.Y."/>
            <person name="Chen S.E."/>
            <person name="Zhou L.G."/>
            <person name="Ni X.B."/>
            <person name="Tian J.H."/>
            <person name="Sheng Y."/>
            <person name="Liu T."/>
            <person name="Pan Y.S."/>
            <person name="Xia L.Y."/>
            <person name="Li J."/>
            <person name="Zhao F."/>
            <person name="Cao W.C."/>
        </authorList>
    </citation>
    <scope>NUCLEOTIDE SEQUENCE [LARGE SCALE GENOMIC DNA]</scope>
    <source>
        <strain evidence="1">Iper-2018</strain>
    </source>
</reference>
<dbReference type="Proteomes" id="UP000805193">
    <property type="component" value="Unassembled WGS sequence"/>
</dbReference>
<evidence type="ECO:0000313" key="1">
    <source>
        <dbReference type="EMBL" id="KAG0421135.1"/>
    </source>
</evidence>